<feature type="region of interest" description="Disordered" evidence="1">
    <location>
        <begin position="90"/>
        <end position="121"/>
    </location>
</feature>
<dbReference type="EMBL" id="JAVHJM010000015">
    <property type="protein sequence ID" value="KAK6497278.1"/>
    <property type="molecule type" value="Genomic_DNA"/>
</dbReference>
<evidence type="ECO:0000313" key="2">
    <source>
        <dbReference type="EMBL" id="KAK6497278.1"/>
    </source>
</evidence>
<reference evidence="2 3" key="1">
    <citation type="submission" date="2019-10" db="EMBL/GenBank/DDBJ databases">
        <authorList>
            <person name="Palmer J.M."/>
        </authorList>
    </citation>
    <scope>NUCLEOTIDE SEQUENCE [LARGE SCALE GENOMIC DNA]</scope>
    <source>
        <strain evidence="2 3">TWF506</strain>
    </source>
</reference>
<accession>A0AAN8MWI0</accession>
<sequence>MWKYDWTAWLGGRGGAIDAITSMQSKRKGQCKCTHDDEPYFVEGPDGELQHNWDTINGLDAGIWNIATWDKYSRPPGVLWDRDLSKVENNIDSGSNDNAVSEGDESTVPSKTAKESEEISA</sequence>
<feature type="compositionally biased region" description="Polar residues" evidence="1">
    <location>
        <begin position="90"/>
        <end position="99"/>
    </location>
</feature>
<comment type="caution">
    <text evidence="2">The sequence shown here is derived from an EMBL/GenBank/DDBJ whole genome shotgun (WGS) entry which is preliminary data.</text>
</comment>
<proteinExistence type="predicted"/>
<feature type="compositionally biased region" description="Basic and acidic residues" evidence="1">
    <location>
        <begin position="112"/>
        <end position="121"/>
    </location>
</feature>
<keyword evidence="3" id="KW-1185">Reference proteome</keyword>
<dbReference type="Proteomes" id="UP001307849">
    <property type="component" value="Unassembled WGS sequence"/>
</dbReference>
<evidence type="ECO:0000256" key="1">
    <source>
        <dbReference type="SAM" id="MobiDB-lite"/>
    </source>
</evidence>
<organism evidence="2 3">
    <name type="scientific">Arthrobotrys conoides</name>
    <dbReference type="NCBI Taxonomy" id="74498"/>
    <lineage>
        <taxon>Eukaryota</taxon>
        <taxon>Fungi</taxon>
        <taxon>Dikarya</taxon>
        <taxon>Ascomycota</taxon>
        <taxon>Pezizomycotina</taxon>
        <taxon>Orbiliomycetes</taxon>
        <taxon>Orbiliales</taxon>
        <taxon>Orbiliaceae</taxon>
        <taxon>Arthrobotrys</taxon>
    </lineage>
</organism>
<name>A0AAN8MWI0_9PEZI</name>
<evidence type="ECO:0000313" key="3">
    <source>
        <dbReference type="Proteomes" id="UP001307849"/>
    </source>
</evidence>
<protein>
    <submittedName>
        <fullName evidence="2">Uncharacterized protein</fullName>
    </submittedName>
</protein>
<gene>
    <name evidence="2" type="ORF">TWF506_004751</name>
</gene>
<dbReference type="AlphaFoldDB" id="A0AAN8MWI0"/>